<reference evidence="10" key="1">
    <citation type="submission" date="2021-03" db="EMBL/GenBank/DDBJ databases">
        <title>Molecular epidemiology and mechanisms of colistin and carbapenem resistance in Enterobacteriaceae from clinical isolates, the environment and porcine samples in Pretoria, South Africa.</title>
        <authorList>
            <person name="Bogoshi D."/>
            <person name="Mbelle N.M."/>
            <person name="Naidoo V."/>
            <person name="Osei Sekyere J."/>
        </authorList>
    </citation>
    <scope>NUCLEOTIDE SEQUENCE</scope>
    <source>
        <strain evidence="10">C034</strain>
    </source>
</reference>
<evidence type="ECO:0000259" key="9">
    <source>
        <dbReference type="Pfam" id="PF13515"/>
    </source>
</evidence>
<dbReference type="GO" id="GO:0005886">
    <property type="term" value="C:plasma membrane"/>
    <property type="evidence" value="ECO:0007669"/>
    <property type="project" value="UniProtKB-SubCell"/>
</dbReference>
<dbReference type="AlphaFoldDB" id="A0A939NRN0"/>
<feature type="transmembrane region" description="Helical" evidence="8">
    <location>
        <begin position="134"/>
        <end position="151"/>
    </location>
</feature>
<evidence type="ECO:0000256" key="1">
    <source>
        <dbReference type="ARBA" id="ARBA00004651"/>
    </source>
</evidence>
<comment type="caution">
    <text evidence="10">The sequence shown here is derived from an EMBL/GenBank/DDBJ whole genome shotgun (WGS) entry which is preliminary data.</text>
</comment>
<organism evidence="10 11">
    <name type="scientific">Klebsiella pneumoniae</name>
    <dbReference type="NCBI Taxonomy" id="573"/>
    <lineage>
        <taxon>Bacteria</taxon>
        <taxon>Pseudomonadati</taxon>
        <taxon>Pseudomonadota</taxon>
        <taxon>Gammaproteobacteria</taxon>
        <taxon>Enterobacterales</taxon>
        <taxon>Enterobacteriaceae</taxon>
        <taxon>Klebsiella/Raoultella group</taxon>
        <taxon>Klebsiella</taxon>
        <taxon>Klebsiella pneumoniae complex</taxon>
    </lineage>
</organism>
<evidence type="ECO:0000256" key="5">
    <source>
        <dbReference type="ARBA" id="ARBA00023136"/>
    </source>
</evidence>
<keyword evidence="3 8" id="KW-0812">Transmembrane</keyword>
<evidence type="ECO:0000256" key="3">
    <source>
        <dbReference type="ARBA" id="ARBA00022692"/>
    </source>
</evidence>
<keyword evidence="5 8" id="KW-0472">Membrane</keyword>
<keyword evidence="4 8" id="KW-1133">Transmembrane helix</keyword>
<dbReference type="PANTHER" id="PTHR30509:SF23">
    <property type="entry name" value="INNER MEMBRANE PROTEIN"/>
    <property type="match status" value="1"/>
</dbReference>
<sequence>MLHTQRPLYARDLMADKERRLPLFPALKNYLSLKSPALRNAARISVMLSVASLMGNALHLPKPYWILMTVLFVTQNGYGATRVRIVHRAAGTLAGLTIAGLTLHFHVPESYTLSGMLLITLLSYLIIRKHYGWAMVGFTVTAVYTLQLLTLNGEQFIIARLIDTLIGCLIAFGGMVWLWPQWQSGLLKKCPRCAGGRPAGNSPDPQRRSKSPRAGLSTHARQPGAQRALQLPESGDAGTRV</sequence>
<evidence type="ECO:0000256" key="7">
    <source>
        <dbReference type="SAM" id="MobiDB-lite"/>
    </source>
</evidence>
<dbReference type="Proteomes" id="UP000664620">
    <property type="component" value="Unassembled WGS sequence"/>
</dbReference>
<evidence type="ECO:0000256" key="4">
    <source>
        <dbReference type="ARBA" id="ARBA00022989"/>
    </source>
</evidence>
<dbReference type="InterPro" id="IPR049453">
    <property type="entry name" value="Memb_transporter_dom"/>
</dbReference>
<evidence type="ECO:0000256" key="6">
    <source>
        <dbReference type="ARBA" id="ARBA00043993"/>
    </source>
</evidence>
<feature type="transmembrane region" description="Helical" evidence="8">
    <location>
        <begin position="88"/>
        <end position="105"/>
    </location>
</feature>
<evidence type="ECO:0000313" key="11">
    <source>
        <dbReference type="Proteomes" id="UP000664620"/>
    </source>
</evidence>
<evidence type="ECO:0000256" key="8">
    <source>
        <dbReference type="SAM" id="Phobius"/>
    </source>
</evidence>
<proteinExistence type="inferred from homology"/>
<dbReference type="Pfam" id="PF13515">
    <property type="entry name" value="FUSC_2"/>
    <property type="match status" value="1"/>
</dbReference>
<protein>
    <submittedName>
        <fullName evidence="10">FUSC family protein</fullName>
    </submittedName>
</protein>
<evidence type="ECO:0000313" key="10">
    <source>
        <dbReference type="EMBL" id="MBO2028995.1"/>
    </source>
</evidence>
<accession>A0A939NRN0</accession>
<keyword evidence="2" id="KW-1003">Cell membrane</keyword>
<name>A0A939NRN0_KLEPN</name>
<dbReference type="PANTHER" id="PTHR30509">
    <property type="entry name" value="P-HYDROXYBENZOIC ACID EFFLUX PUMP SUBUNIT-RELATED"/>
    <property type="match status" value="1"/>
</dbReference>
<comment type="similarity">
    <text evidence="6">Belongs to the YccS/YhfK family.</text>
</comment>
<feature type="region of interest" description="Disordered" evidence="7">
    <location>
        <begin position="197"/>
        <end position="241"/>
    </location>
</feature>
<feature type="domain" description="Integral membrane bound transporter" evidence="9">
    <location>
        <begin position="51"/>
        <end position="172"/>
    </location>
</feature>
<evidence type="ECO:0000256" key="2">
    <source>
        <dbReference type="ARBA" id="ARBA00022475"/>
    </source>
</evidence>
<feature type="transmembrane region" description="Helical" evidence="8">
    <location>
        <begin position="157"/>
        <end position="179"/>
    </location>
</feature>
<dbReference type="EMBL" id="JAGETO010000001">
    <property type="protein sequence ID" value="MBO2028995.1"/>
    <property type="molecule type" value="Genomic_DNA"/>
</dbReference>
<gene>
    <name evidence="10" type="ORF">J4734_01135</name>
</gene>
<comment type="subcellular location">
    <subcellularLocation>
        <location evidence="1">Cell membrane</location>
        <topology evidence="1">Multi-pass membrane protein</topology>
    </subcellularLocation>
</comment>